<name>E9GC20_DAPPU</name>
<organism evidence="2 3">
    <name type="scientific">Daphnia pulex</name>
    <name type="common">Water flea</name>
    <dbReference type="NCBI Taxonomy" id="6669"/>
    <lineage>
        <taxon>Eukaryota</taxon>
        <taxon>Metazoa</taxon>
        <taxon>Ecdysozoa</taxon>
        <taxon>Arthropoda</taxon>
        <taxon>Crustacea</taxon>
        <taxon>Branchiopoda</taxon>
        <taxon>Diplostraca</taxon>
        <taxon>Cladocera</taxon>
        <taxon>Anomopoda</taxon>
        <taxon>Daphniidae</taxon>
        <taxon>Daphnia</taxon>
    </lineage>
</organism>
<dbReference type="HOGENOM" id="CLU_1556829_0_0_1"/>
<feature type="region of interest" description="Disordered" evidence="1">
    <location>
        <begin position="1"/>
        <end position="146"/>
    </location>
</feature>
<evidence type="ECO:0000313" key="3">
    <source>
        <dbReference type="Proteomes" id="UP000000305"/>
    </source>
</evidence>
<feature type="compositionally biased region" description="Polar residues" evidence="1">
    <location>
        <begin position="78"/>
        <end position="89"/>
    </location>
</feature>
<sequence>MLHSDKKRSKRKGSKDDTPNRLALPKASKNLLSSERIVTDSEEIMNRVLTESEPETGARSRRAPKKNPDGTLNLRGSRPSSRASDRNPSGSPPVINLEGNTNEPQSPTIGLTVDDVQRQAGAQPSPEIPPPNLDGFGATPERKTLSEWMREEFARFNGSHEARISQRPNHRA</sequence>
<evidence type="ECO:0000313" key="2">
    <source>
        <dbReference type="EMBL" id="EFX83222.1"/>
    </source>
</evidence>
<reference evidence="2 3" key="1">
    <citation type="journal article" date="2011" name="Science">
        <title>The ecoresponsive genome of Daphnia pulex.</title>
        <authorList>
            <person name="Colbourne J.K."/>
            <person name="Pfrender M.E."/>
            <person name="Gilbert D."/>
            <person name="Thomas W.K."/>
            <person name="Tucker A."/>
            <person name="Oakley T.H."/>
            <person name="Tokishita S."/>
            <person name="Aerts A."/>
            <person name="Arnold G.J."/>
            <person name="Basu M.K."/>
            <person name="Bauer D.J."/>
            <person name="Caceres C.E."/>
            <person name="Carmel L."/>
            <person name="Casola C."/>
            <person name="Choi J.H."/>
            <person name="Detter J.C."/>
            <person name="Dong Q."/>
            <person name="Dusheyko S."/>
            <person name="Eads B.D."/>
            <person name="Frohlich T."/>
            <person name="Geiler-Samerotte K.A."/>
            <person name="Gerlach D."/>
            <person name="Hatcher P."/>
            <person name="Jogdeo S."/>
            <person name="Krijgsveld J."/>
            <person name="Kriventseva E.V."/>
            <person name="Kultz D."/>
            <person name="Laforsch C."/>
            <person name="Lindquist E."/>
            <person name="Lopez J."/>
            <person name="Manak J.R."/>
            <person name="Muller J."/>
            <person name="Pangilinan J."/>
            <person name="Patwardhan R.P."/>
            <person name="Pitluck S."/>
            <person name="Pritham E.J."/>
            <person name="Rechtsteiner A."/>
            <person name="Rho M."/>
            <person name="Rogozin I.B."/>
            <person name="Sakarya O."/>
            <person name="Salamov A."/>
            <person name="Schaack S."/>
            <person name="Shapiro H."/>
            <person name="Shiga Y."/>
            <person name="Skalitzky C."/>
            <person name="Smith Z."/>
            <person name="Souvorov A."/>
            <person name="Sung W."/>
            <person name="Tang Z."/>
            <person name="Tsuchiya D."/>
            <person name="Tu H."/>
            <person name="Vos H."/>
            <person name="Wang M."/>
            <person name="Wolf Y.I."/>
            <person name="Yamagata H."/>
            <person name="Yamada T."/>
            <person name="Ye Y."/>
            <person name="Shaw J.R."/>
            <person name="Andrews J."/>
            <person name="Crease T.J."/>
            <person name="Tang H."/>
            <person name="Lucas S.M."/>
            <person name="Robertson H.M."/>
            <person name="Bork P."/>
            <person name="Koonin E.V."/>
            <person name="Zdobnov E.M."/>
            <person name="Grigoriev I.V."/>
            <person name="Lynch M."/>
            <person name="Boore J.L."/>
        </authorList>
    </citation>
    <scope>NUCLEOTIDE SEQUENCE [LARGE SCALE GENOMIC DNA]</scope>
</reference>
<dbReference type="KEGG" id="dpx:DAPPUDRAFT_100756"/>
<dbReference type="InParanoid" id="E9GC20"/>
<protein>
    <submittedName>
        <fullName evidence="2">Uncharacterized protein</fullName>
    </submittedName>
</protein>
<accession>E9GC20</accession>
<feature type="compositionally biased region" description="Basic residues" evidence="1">
    <location>
        <begin position="1"/>
        <end position="13"/>
    </location>
</feature>
<dbReference type="eggNOG" id="ENOG502RVV2">
    <property type="taxonomic scope" value="Eukaryota"/>
</dbReference>
<proteinExistence type="predicted"/>
<dbReference type="EMBL" id="GL732538">
    <property type="protein sequence ID" value="EFX83222.1"/>
    <property type="molecule type" value="Genomic_DNA"/>
</dbReference>
<dbReference type="AlphaFoldDB" id="E9GC20"/>
<dbReference type="Proteomes" id="UP000000305">
    <property type="component" value="Unassembled WGS sequence"/>
</dbReference>
<keyword evidence="3" id="KW-1185">Reference proteome</keyword>
<feature type="compositionally biased region" description="Polar residues" evidence="1">
    <location>
        <begin position="98"/>
        <end position="109"/>
    </location>
</feature>
<dbReference type="PhylomeDB" id="E9GC20"/>
<evidence type="ECO:0000256" key="1">
    <source>
        <dbReference type="SAM" id="MobiDB-lite"/>
    </source>
</evidence>
<gene>
    <name evidence="2" type="ORF">DAPPUDRAFT_100756</name>
</gene>